<dbReference type="InterPro" id="IPR058531">
    <property type="entry name" value="Baseplate_J_M"/>
</dbReference>
<dbReference type="PIRSF" id="PIRSF020481">
    <property type="entry name" value="BAP"/>
    <property type="match status" value="1"/>
</dbReference>
<dbReference type="AlphaFoldDB" id="A0A1D2QMV6"/>
<gene>
    <name evidence="2" type="ORF">AB835_11665</name>
</gene>
<dbReference type="Proteomes" id="UP000242502">
    <property type="component" value="Unassembled WGS sequence"/>
</dbReference>
<comment type="caution">
    <text evidence="2">The sequence shown here is derived from an EMBL/GenBank/DDBJ whole genome shotgun (WGS) entry which is preliminary data.</text>
</comment>
<evidence type="ECO:0000313" key="2">
    <source>
        <dbReference type="EMBL" id="ODS22902.1"/>
    </source>
</evidence>
<feature type="domain" description="Baseplate J-like central" evidence="1">
    <location>
        <begin position="118"/>
        <end position="184"/>
    </location>
</feature>
<dbReference type="STRING" id="62101.AB835_11665"/>
<dbReference type="InterPro" id="IPR014507">
    <property type="entry name" value="Baseplate_assembly_J_pred"/>
</dbReference>
<protein>
    <recommendedName>
        <fullName evidence="1">Baseplate J-like central domain-containing protein</fullName>
    </recommendedName>
</protein>
<dbReference type="Pfam" id="PF26078">
    <property type="entry name" value="Baseplate_J_M"/>
    <property type="match status" value="1"/>
</dbReference>
<sequence length="281" mass="31025">MATVIRLEDLPDYNSVPQKTIEEIRQENINYLRDEEGIEITGGAEDPLYRIVNALSYREKIWRHDKNEADRNKLMAYAEGDAQDHIGVTYHRTPRLENESNEAYRKRLEIAPEGITVAGTVGAYRFHTLSAHADVKDVIINKMLAGQLQVVVLSHQGSGVASQELIDQVDAALNPDDIRPLNDTPLVGTAAIAEYSVTATLRSLTDITNEQQAQALSALQTYVDEQHGLNKNVVRSGIDRALHQNGIDEVVLDGWVDVITDAVTAPYCTAINLSVEKIGAV</sequence>
<proteinExistence type="predicted"/>
<name>A0A1D2QMV6_9GAMM</name>
<accession>A0A1D2QMV6</accession>
<evidence type="ECO:0000259" key="1">
    <source>
        <dbReference type="Pfam" id="PF26078"/>
    </source>
</evidence>
<dbReference type="EMBL" id="MDLC01000047">
    <property type="protein sequence ID" value="ODS22902.1"/>
    <property type="molecule type" value="Genomic_DNA"/>
</dbReference>
<evidence type="ECO:0000313" key="3">
    <source>
        <dbReference type="Proteomes" id="UP000242502"/>
    </source>
</evidence>
<reference evidence="2 3" key="1">
    <citation type="journal article" date="2016" name="Appl. Environ. Microbiol.">
        <title>Lack of Overt Genome Reduction in the Bryostatin-Producing Bryozoan Symbiont "Candidatus Endobugula sertula".</title>
        <authorList>
            <person name="Miller I.J."/>
            <person name="Vanee N."/>
            <person name="Fong S.S."/>
            <person name="Lim-Fong G.E."/>
            <person name="Kwan J.C."/>
        </authorList>
    </citation>
    <scope>NUCLEOTIDE SEQUENCE [LARGE SCALE GENOMIC DNA]</scope>
    <source>
        <strain evidence="2">AB1-4</strain>
    </source>
</reference>
<organism evidence="2 3">
    <name type="scientific">Candidatus Endobugula sertula</name>
    <name type="common">Bugula neritina bacterial symbiont</name>
    <dbReference type="NCBI Taxonomy" id="62101"/>
    <lineage>
        <taxon>Bacteria</taxon>
        <taxon>Pseudomonadati</taxon>
        <taxon>Pseudomonadota</taxon>
        <taxon>Gammaproteobacteria</taxon>
        <taxon>Cellvibrionales</taxon>
        <taxon>Cellvibrionaceae</taxon>
        <taxon>Candidatus Endobugula</taxon>
    </lineage>
</organism>